<evidence type="ECO:0000313" key="2">
    <source>
        <dbReference type="EMBL" id="KAL2048452.1"/>
    </source>
</evidence>
<evidence type="ECO:0000256" key="1">
    <source>
        <dbReference type="SAM" id="MobiDB-lite"/>
    </source>
</evidence>
<dbReference type="EMBL" id="JBEFKJ010000001">
    <property type="protein sequence ID" value="KAL2048452.1"/>
    <property type="molecule type" value="Genomic_DNA"/>
</dbReference>
<keyword evidence="3" id="KW-1185">Reference proteome</keyword>
<gene>
    <name evidence="2" type="ORF">N7G274_000364</name>
</gene>
<organism evidence="2 3">
    <name type="scientific">Stereocaulon virgatum</name>
    <dbReference type="NCBI Taxonomy" id="373712"/>
    <lineage>
        <taxon>Eukaryota</taxon>
        <taxon>Fungi</taxon>
        <taxon>Dikarya</taxon>
        <taxon>Ascomycota</taxon>
        <taxon>Pezizomycotina</taxon>
        <taxon>Lecanoromycetes</taxon>
        <taxon>OSLEUM clade</taxon>
        <taxon>Lecanoromycetidae</taxon>
        <taxon>Lecanorales</taxon>
        <taxon>Lecanorineae</taxon>
        <taxon>Stereocaulaceae</taxon>
        <taxon>Stereocaulon</taxon>
    </lineage>
</organism>
<comment type="caution">
    <text evidence="2">The sequence shown here is derived from an EMBL/GenBank/DDBJ whole genome shotgun (WGS) entry which is preliminary data.</text>
</comment>
<reference evidence="2 3" key="1">
    <citation type="submission" date="2024-09" db="EMBL/GenBank/DDBJ databases">
        <title>Rethinking Asexuality: The Enigmatic Case of Functional Sexual Genes in Lepraria (Stereocaulaceae).</title>
        <authorList>
            <person name="Doellman M."/>
            <person name="Sun Y."/>
            <person name="Barcenas-Pena A."/>
            <person name="Lumbsch H.T."/>
            <person name="Grewe F."/>
        </authorList>
    </citation>
    <scope>NUCLEOTIDE SEQUENCE [LARGE SCALE GENOMIC DNA]</scope>
    <source>
        <strain evidence="2 3">Mercado 3170</strain>
    </source>
</reference>
<feature type="region of interest" description="Disordered" evidence="1">
    <location>
        <begin position="48"/>
        <end position="67"/>
    </location>
</feature>
<protein>
    <submittedName>
        <fullName evidence="2">Uncharacterized protein</fullName>
    </submittedName>
</protein>
<accession>A0ABR4AUA3</accession>
<proteinExistence type="predicted"/>
<sequence>MSTIEHRGQHPKLSLASADAAAPRLAMVRLLGHLENLAWQRLLSENRKARGKRRRMSTPCAQGNGRQENEVLHRHQQHSWATPFQSPPLHSATSESLIRASLAALRPQLRTLRPERSFVRSFVRRSVPLPSRRDFPGSPKSMGGVYQLETGNAGNLLTEPYGMELVG</sequence>
<dbReference type="Proteomes" id="UP001590950">
    <property type="component" value="Unassembled WGS sequence"/>
</dbReference>
<evidence type="ECO:0000313" key="3">
    <source>
        <dbReference type="Proteomes" id="UP001590950"/>
    </source>
</evidence>
<name>A0ABR4AUA3_9LECA</name>